<gene>
    <name evidence="1" type="ORF">MSZNOR_0433</name>
</gene>
<protein>
    <submittedName>
        <fullName evidence="1">Uncharacterized protein</fullName>
    </submittedName>
</protein>
<accession>A0ABM9HWZ4</accession>
<keyword evidence="2" id="KW-1185">Reference proteome</keyword>
<dbReference type="EMBL" id="OX458333">
    <property type="protein sequence ID" value="CAI8739359.1"/>
    <property type="molecule type" value="Genomic_DNA"/>
</dbReference>
<name>A0ABM9HWZ4_9GAMM</name>
<dbReference type="Proteomes" id="UP001162030">
    <property type="component" value="Chromosome"/>
</dbReference>
<evidence type="ECO:0000313" key="2">
    <source>
        <dbReference type="Proteomes" id="UP001162030"/>
    </source>
</evidence>
<proteinExistence type="predicted"/>
<reference evidence="1 2" key="1">
    <citation type="submission" date="2023-03" db="EMBL/GenBank/DDBJ databases">
        <authorList>
            <person name="Pearce D."/>
        </authorList>
    </citation>
    <scope>NUCLEOTIDE SEQUENCE [LARGE SCALE GENOMIC DNA]</scope>
    <source>
        <strain evidence="1">Msz</strain>
    </source>
</reference>
<evidence type="ECO:0000313" key="1">
    <source>
        <dbReference type="EMBL" id="CAI8739359.1"/>
    </source>
</evidence>
<organism evidence="1 2">
    <name type="scientific">Methylocaldum szegediense</name>
    <dbReference type="NCBI Taxonomy" id="73780"/>
    <lineage>
        <taxon>Bacteria</taxon>
        <taxon>Pseudomonadati</taxon>
        <taxon>Pseudomonadota</taxon>
        <taxon>Gammaproteobacteria</taxon>
        <taxon>Methylococcales</taxon>
        <taxon>Methylococcaceae</taxon>
        <taxon>Methylocaldum</taxon>
    </lineage>
</organism>
<sequence length="91" mass="10194">MRDLTPIIRSKLKLLSQMLNKTRVKHFSLCTGGLRPSDQSRISERSAAFKAPVKHVSHEAAIDIGADGFPLMCVQLATRRNELASRHDPDR</sequence>